<feature type="region of interest" description="Disordered" evidence="1">
    <location>
        <begin position="131"/>
        <end position="166"/>
    </location>
</feature>
<gene>
    <name evidence="3" type="primary">LOC108617766</name>
</gene>
<dbReference type="RefSeq" id="XP_017869022.1">
    <property type="nucleotide sequence ID" value="XM_018013533.1"/>
</dbReference>
<name>A0ABM1PP86_DROAR</name>
<dbReference type="GeneID" id="108617766"/>
<proteinExistence type="predicted"/>
<organism evidence="2 3">
    <name type="scientific">Drosophila arizonae</name>
    <name type="common">Fruit fly</name>
    <dbReference type="NCBI Taxonomy" id="7263"/>
    <lineage>
        <taxon>Eukaryota</taxon>
        <taxon>Metazoa</taxon>
        <taxon>Ecdysozoa</taxon>
        <taxon>Arthropoda</taxon>
        <taxon>Hexapoda</taxon>
        <taxon>Insecta</taxon>
        <taxon>Pterygota</taxon>
        <taxon>Neoptera</taxon>
        <taxon>Endopterygota</taxon>
        <taxon>Diptera</taxon>
        <taxon>Brachycera</taxon>
        <taxon>Muscomorpha</taxon>
        <taxon>Ephydroidea</taxon>
        <taxon>Drosophilidae</taxon>
        <taxon>Drosophila</taxon>
    </lineage>
</organism>
<reference evidence="3" key="3">
    <citation type="submission" date="2025-08" db="UniProtKB">
        <authorList>
            <consortium name="RefSeq"/>
        </authorList>
    </citation>
    <scope>IDENTIFICATION</scope>
    <source>
        <tissue evidence="3">Whole organism</tissue>
    </source>
</reference>
<sequence length="166" mass="17987">MAKQRGSSLIDLHIPINHLMPDSSATQDHHHQQQQQLQLSGNGSANTSSLIVLQANANSSTADGRSDVDYIAANSTAIYATPTMLPSFSHYSAACGSVLPSTDYAYSPAYTQYGGTYGSYSYGTNSGLISKEPNIKNKQAPREEQPEIESESESEIEREMRLVGVR</sequence>
<evidence type="ECO:0000313" key="2">
    <source>
        <dbReference type="Proteomes" id="UP000694904"/>
    </source>
</evidence>
<reference evidence="2" key="2">
    <citation type="journal article" date="2016" name="G3 (Bethesda)">
        <title>Genome Evolution in Three Species of Cactophilic Drosophila.</title>
        <authorList>
            <person name="Sanchez-Flores A."/>
            <person name="Penazola F."/>
            <person name="Carpinteyro-Ponce J."/>
            <person name="Nazario-Yepiz N."/>
            <person name="Abreu-Goodger C."/>
            <person name="Machado C.A."/>
            <person name="Markow T.A."/>
        </authorList>
    </citation>
    <scope>NUCLEOTIDE SEQUENCE [LARGE SCALE GENOMIC DNA]</scope>
</reference>
<dbReference type="Proteomes" id="UP000694904">
    <property type="component" value="Chromosome 6"/>
</dbReference>
<evidence type="ECO:0000256" key="1">
    <source>
        <dbReference type="SAM" id="MobiDB-lite"/>
    </source>
</evidence>
<feature type="region of interest" description="Disordered" evidence="1">
    <location>
        <begin position="20"/>
        <end position="43"/>
    </location>
</feature>
<feature type="compositionally biased region" description="Basic and acidic residues" evidence="1">
    <location>
        <begin position="155"/>
        <end position="166"/>
    </location>
</feature>
<evidence type="ECO:0000313" key="3">
    <source>
        <dbReference type="RefSeq" id="XP_017869022.1"/>
    </source>
</evidence>
<protein>
    <submittedName>
        <fullName evidence="3">Uncharacterized protein LOC108617766</fullName>
    </submittedName>
</protein>
<keyword evidence="2" id="KW-1185">Reference proteome</keyword>
<accession>A0ABM1PP86</accession>
<reference evidence="2" key="1">
    <citation type="journal article" date="1997" name="Nucleic Acids Res.">
        <title>tRNAscan-SE: a program for improved detection of transfer RNA genes in genomic sequence.</title>
        <authorList>
            <person name="Lowe T.M."/>
            <person name="Eddy S.R."/>
        </authorList>
    </citation>
    <scope>NUCLEOTIDE SEQUENCE [LARGE SCALE GENOMIC DNA]</scope>
</reference>